<name>A0ABP3XUR8_9FLAO</name>
<sequence>MYMYKIFLFVTVLVLASCKNEGPLMVTAELPGAFDGTRAIISKIGADNTPIAVDTVIIQSEQFSTELKSPQIPELYILTLNGVRGNTLFVADDGPIDMIIYKDSIRASKMNGGEQNEVLMDYMNHIKEYQKKSQGIKQKMMNPQNRSNQALVAQNQAELMMLNDADFTYRKQLIEDHPKAIANLLNISDMVTLKSAPIKEIKTLYESLSTEVKESNIASTLSNRINSMAATEIGNKAPDFSAPTPNGDELALYDALGKYTIVDFWASWCKPCRIENPNVVRLYNKYHDKGLNILGVSLDRPGHKDKWLQAIEDDSLTWQHISNLQHWKDPIVKKYNIRGIPATLLLDENGVIIEKNLRGKALENKLAQLFAGQ</sequence>
<evidence type="ECO:0000259" key="5">
    <source>
        <dbReference type="PROSITE" id="PS51352"/>
    </source>
</evidence>
<proteinExistence type="predicted"/>
<keyword evidence="7" id="KW-1185">Reference proteome</keyword>
<evidence type="ECO:0000256" key="3">
    <source>
        <dbReference type="ARBA" id="ARBA00023157"/>
    </source>
</evidence>
<feature type="domain" description="Thioredoxin" evidence="5">
    <location>
        <begin position="231"/>
        <end position="373"/>
    </location>
</feature>
<evidence type="ECO:0000256" key="4">
    <source>
        <dbReference type="ARBA" id="ARBA00023284"/>
    </source>
</evidence>
<keyword evidence="4" id="KW-0676">Redox-active center</keyword>
<evidence type="ECO:0000313" key="6">
    <source>
        <dbReference type="EMBL" id="GAA0872114.1"/>
    </source>
</evidence>
<dbReference type="InterPro" id="IPR000866">
    <property type="entry name" value="AhpC/TSA"/>
</dbReference>
<comment type="caution">
    <text evidence="6">The sequence shown here is derived from an EMBL/GenBank/DDBJ whole genome shotgun (WGS) entry which is preliminary data.</text>
</comment>
<protein>
    <submittedName>
        <fullName evidence="6">TlpA disulfide reductase family protein</fullName>
    </submittedName>
</protein>
<dbReference type="PANTHER" id="PTHR42852:SF6">
    <property type="entry name" value="THIOL:DISULFIDE INTERCHANGE PROTEIN DSBE"/>
    <property type="match status" value="1"/>
</dbReference>
<dbReference type="PANTHER" id="PTHR42852">
    <property type="entry name" value="THIOL:DISULFIDE INTERCHANGE PROTEIN DSBE"/>
    <property type="match status" value="1"/>
</dbReference>
<evidence type="ECO:0000313" key="7">
    <source>
        <dbReference type="Proteomes" id="UP001500507"/>
    </source>
</evidence>
<dbReference type="Gene3D" id="3.40.30.10">
    <property type="entry name" value="Glutaredoxin"/>
    <property type="match status" value="1"/>
</dbReference>
<dbReference type="Proteomes" id="UP001500507">
    <property type="component" value="Unassembled WGS sequence"/>
</dbReference>
<dbReference type="PROSITE" id="PS51257">
    <property type="entry name" value="PROKAR_LIPOPROTEIN"/>
    <property type="match status" value="1"/>
</dbReference>
<dbReference type="EMBL" id="BAAAFG010000013">
    <property type="protein sequence ID" value="GAA0872114.1"/>
    <property type="molecule type" value="Genomic_DNA"/>
</dbReference>
<evidence type="ECO:0000256" key="1">
    <source>
        <dbReference type="ARBA" id="ARBA00004196"/>
    </source>
</evidence>
<dbReference type="Pfam" id="PF14289">
    <property type="entry name" value="DUF4369"/>
    <property type="match status" value="1"/>
</dbReference>
<reference evidence="7" key="1">
    <citation type="journal article" date="2019" name="Int. J. Syst. Evol. Microbiol.">
        <title>The Global Catalogue of Microorganisms (GCM) 10K type strain sequencing project: providing services to taxonomists for standard genome sequencing and annotation.</title>
        <authorList>
            <consortium name="The Broad Institute Genomics Platform"/>
            <consortium name="The Broad Institute Genome Sequencing Center for Infectious Disease"/>
            <person name="Wu L."/>
            <person name="Ma J."/>
        </authorList>
    </citation>
    <scope>NUCLEOTIDE SEQUENCE [LARGE SCALE GENOMIC DNA]</scope>
    <source>
        <strain evidence="7">JCM 16082</strain>
    </source>
</reference>
<accession>A0ABP3XUR8</accession>
<evidence type="ECO:0000256" key="2">
    <source>
        <dbReference type="ARBA" id="ARBA00022748"/>
    </source>
</evidence>
<dbReference type="InterPro" id="IPR025380">
    <property type="entry name" value="DUF4369"/>
</dbReference>
<dbReference type="CDD" id="cd02966">
    <property type="entry name" value="TlpA_like_family"/>
    <property type="match status" value="1"/>
</dbReference>
<dbReference type="InterPro" id="IPR013766">
    <property type="entry name" value="Thioredoxin_domain"/>
</dbReference>
<keyword evidence="2" id="KW-0201">Cytochrome c-type biogenesis</keyword>
<gene>
    <name evidence="6" type="ORF">GCM10009117_12610</name>
</gene>
<dbReference type="SUPFAM" id="SSF52833">
    <property type="entry name" value="Thioredoxin-like"/>
    <property type="match status" value="1"/>
</dbReference>
<comment type="subcellular location">
    <subcellularLocation>
        <location evidence="1">Cell envelope</location>
    </subcellularLocation>
</comment>
<dbReference type="InterPro" id="IPR050553">
    <property type="entry name" value="Thioredoxin_ResA/DsbE_sf"/>
</dbReference>
<dbReference type="PROSITE" id="PS51352">
    <property type="entry name" value="THIOREDOXIN_2"/>
    <property type="match status" value="1"/>
</dbReference>
<dbReference type="Pfam" id="PF00578">
    <property type="entry name" value="AhpC-TSA"/>
    <property type="match status" value="1"/>
</dbReference>
<keyword evidence="3" id="KW-1015">Disulfide bond</keyword>
<organism evidence="6 7">
    <name type="scientific">Gangjinia marincola</name>
    <dbReference type="NCBI Taxonomy" id="578463"/>
    <lineage>
        <taxon>Bacteria</taxon>
        <taxon>Pseudomonadati</taxon>
        <taxon>Bacteroidota</taxon>
        <taxon>Flavobacteriia</taxon>
        <taxon>Flavobacteriales</taxon>
        <taxon>Flavobacteriaceae</taxon>
        <taxon>Gangjinia</taxon>
    </lineage>
</organism>
<dbReference type="InterPro" id="IPR036249">
    <property type="entry name" value="Thioredoxin-like_sf"/>
</dbReference>